<evidence type="ECO:0000313" key="1">
    <source>
        <dbReference type="EMBL" id="KAI3917962.1"/>
    </source>
</evidence>
<organism evidence="1 2">
    <name type="scientific">Papaver atlanticum</name>
    <dbReference type="NCBI Taxonomy" id="357466"/>
    <lineage>
        <taxon>Eukaryota</taxon>
        <taxon>Viridiplantae</taxon>
        <taxon>Streptophyta</taxon>
        <taxon>Embryophyta</taxon>
        <taxon>Tracheophyta</taxon>
        <taxon>Spermatophyta</taxon>
        <taxon>Magnoliopsida</taxon>
        <taxon>Ranunculales</taxon>
        <taxon>Papaveraceae</taxon>
        <taxon>Papaveroideae</taxon>
        <taxon>Papaver</taxon>
    </lineage>
</organism>
<dbReference type="AlphaFoldDB" id="A0AAD4SQM8"/>
<dbReference type="Proteomes" id="UP001202328">
    <property type="component" value="Unassembled WGS sequence"/>
</dbReference>
<sequence>MDEIEREVLVLVGGESVAGTDGCFELLEAELISAEDRILVVLTVVGSEARTDCKRWQSQSVDRIYPGGSSSGPYRPDGGLTWTAGNDWLKSSNFVGGEDVMFTVSNRLQALLPNQLKEGPVTGNLGNRSQCQMLISRTSPASAR</sequence>
<reference evidence="1" key="1">
    <citation type="submission" date="2022-04" db="EMBL/GenBank/DDBJ databases">
        <title>A functionally conserved STORR gene fusion in Papaver species that diverged 16.8 million years ago.</title>
        <authorList>
            <person name="Catania T."/>
        </authorList>
    </citation>
    <scope>NUCLEOTIDE SEQUENCE</scope>
    <source>
        <strain evidence="1">S-188037</strain>
    </source>
</reference>
<evidence type="ECO:0000313" key="2">
    <source>
        <dbReference type="Proteomes" id="UP001202328"/>
    </source>
</evidence>
<accession>A0AAD4SQM8</accession>
<name>A0AAD4SQM8_9MAGN</name>
<gene>
    <name evidence="1" type="ORF">MKW98_000196</name>
</gene>
<dbReference type="EMBL" id="JAJJMB010008958">
    <property type="protein sequence ID" value="KAI3917962.1"/>
    <property type="molecule type" value="Genomic_DNA"/>
</dbReference>
<keyword evidence="2" id="KW-1185">Reference proteome</keyword>
<proteinExistence type="predicted"/>
<protein>
    <submittedName>
        <fullName evidence="1">Uncharacterized protein</fullName>
    </submittedName>
</protein>
<comment type="caution">
    <text evidence="1">The sequence shown here is derived from an EMBL/GenBank/DDBJ whole genome shotgun (WGS) entry which is preliminary data.</text>
</comment>
<feature type="non-terminal residue" evidence="1">
    <location>
        <position position="1"/>
    </location>
</feature>